<gene>
    <name evidence="1" type="ORF">OXU80_20830</name>
</gene>
<dbReference type="Proteomes" id="UP001163223">
    <property type="component" value="Chromosome"/>
</dbReference>
<organism evidence="1 2">
    <name type="scientific">Antarcticirhabdus aurantiaca</name>
    <dbReference type="NCBI Taxonomy" id="2606717"/>
    <lineage>
        <taxon>Bacteria</taxon>
        <taxon>Pseudomonadati</taxon>
        <taxon>Pseudomonadota</taxon>
        <taxon>Alphaproteobacteria</taxon>
        <taxon>Hyphomicrobiales</taxon>
        <taxon>Aurantimonadaceae</taxon>
        <taxon>Antarcticirhabdus</taxon>
    </lineage>
</organism>
<evidence type="ECO:0000313" key="2">
    <source>
        <dbReference type="Proteomes" id="UP001163223"/>
    </source>
</evidence>
<proteinExistence type="predicted"/>
<evidence type="ECO:0000313" key="1">
    <source>
        <dbReference type="EMBL" id="WAJ27274.1"/>
    </source>
</evidence>
<dbReference type="EMBL" id="CP113520">
    <property type="protein sequence ID" value="WAJ27274.1"/>
    <property type="molecule type" value="Genomic_DNA"/>
</dbReference>
<sequence>MALRRVTLPEFLQHSNAGAPDLLPLVHTTQGHNLFDIINARRLVATDCDVFEGEKLCYMFLGRPAYKVRPSDDPLYWELPIAFVTKFPTVPQPKRVFPFDSGAFRRSLLPRSITAFPIENFNMSGDNSLISRFIAVFYGSNEAFYKGKAYSTDRIREEHIIGVEHMEVEAAISLHQGRLTGAFDDRAKSIELQYSEDIEFRQGDLLAIILPEQYRQSLELDAAMRDMSCEVRYYDTYPLRVDAYYAQIYDITNKIIKKYADD</sequence>
<name>A0ACD4NKK9_9HYPH</name>
<protein>
    <submittedName>
        <fullName evidence="1">Uncharacterized protein</fullName>
    </submittedName>
</protein>
<keyword evidence="2" id="KW-1185">Reference proteome</keyword>
<reference evidence="1" key="1">
    <citation type="submission" date="2022-11" db="EMBL/GenBank/DDBJ databases">
        <title>beta-Carotene-producing bacterium, Jeongeuplla avenae sp. nov., alleviates the salt stress of Arabidopsis seedlings.</title>
        <authorList>
            <person name="Jiang L."/>
            <person name="Lee J."/>
        </authorList>
    </citation>
    <scope>NUCLEOTIDE SEQUENCE</scope>
    <source>
        <strain evidence="1">DY_R2A_6</strain>
    </source>
</reference>
<accession>A0ACD4NKK9</accession>